<evidence type="ECO:0000313" key="5">
    <source>
        <dbReference type="Proteomes" id="UP000826234"/>
    </source>
</evidence>
<dbReference type="InterPro" id="IPR003309">
    <property type="entry name" value="SCAN_dom"/>
</dbReference>
<name>A0ABQ7TMF8_PHRPL</name>
<dbReference type="SUPFAM" id="SSF47353">
    <property type="entry name" value="Retrovirus capsid dimerization domain-like"/>
    <property type="match status" value="1"/>
</dbReference>
<keyword evidence="5" id="KW-1185">Reference proteome</keyword>
<dbReference type="PANTHER" id="PTHR45935">
    <property type="entry name" value="PROTEIN ZBED8-RELATED"/>
    <property type="match status" value="1"/>
</dbReference>
<dbReference type="Gene3D" id="1.10.4020.10">
    <property type="entry name" value="DNA breaking-rejoining enzymes"/>
    <property type="match status" value="1"/>
</dbReference>
<evidence type="ECO:0000313" key="4">
    <source>
        <dbReference type="EMBL" id="KAH0630637.1"/>
    </source>
</evidence>
<comment type="caution">
    <text evidence="4">The sequence shown here is derived from an EMBL/GenBank/DDBJ whole genome shotgun (WGS) entry which is preliminary data.</text>
</comment>
<organism evidence="4 5">
    <name type="scientific">Phrynosoma platyrhinos</name>
    <name type="common">Desert horned lizard</name>
    <dbReference type="NCBI Taxonomy" id="52577"/>
    <lineage>
        <taxon>Eukaryota</taxon>
        <taxon>Metazoa</taxon>
        <taxon>Chordata</taxon>
        <taxon>Craniata</taxon>
        <taxon>Vertebrata</taxon>
        <taxon>Euteleostomi</taxon>
        <taxon>Lepidosauria</taxon>
        <taxon>Squamata</taxon>
        <taxon>Bifurcata</taxon>
        <taxon>Unidentata</taxon>
        <taxon>Episquamata</taxon>
        <taxon>Toxicofera</taxon>
        <taxon>Iguania</taxon>
        <taxon>Phrynosomatidae</taxon>
        <taxon>Phrynosomatinae</taxon>
        <taxon>Phrynosoma</taxon>
    </lineage>
</organism>
<feature type="region of interest" description="Disordered" evidence="2">
    <location>
        <begin position="142"/>
        <end position="161"/>
    </location>
</feature>
<dbReference type="InterPro" id="IPR050916">
    <property type="entry name" value="SCAN-C2H2_zinc_finger"/>
</dbReference>
<keyword evidence="1" id="KW-0539">Nucleus</keyword>
<proteinExistence type="predicted"/>
<evidence type="ECO:0000259" key="3">
    <source>
        <dbReference type="PROSITE" id="PS50804"/>
    </source>
</evidence>
<dbReference type="Proteomes" id="UP000826234">
    <property type="component" value="Unassembled WGS sequence"/>
</dbReference>
<accession>A0ABQ7TMF8</accession>
<feature type="compositionally biased region" description="Basic and acidic residues" evidence="2">
    <location>
        <begin position="169"/>
        <end position="182"/>
    </location>
</feature>
<evidence type="ECO:0000256" key="1">
    <source>
        <dbReference type="ARBA" id="ARBA00023242"/>
    </source>
</evidence>
<sequence>MQKNLDKDLLSSNALCQLFRRLCYKQAEGPRELCSQLHALCHQWLKPKEHTKIQILDLVILGQFLAVLPPEMESWVRECGAETTSQAVALAEGFLLSQTEEEEEQQAIFVEEATDFPKAKKVPLDPRQRVLPSWILQEEDRNSISLGDGQGSENEREPGRDLLQRVEYQQKEEKGAKADTKEKRRSKASASPSGDICGFSIQDVIGKDNGRKKCISPECQGNLN</sequence>
<reference evidence="4 5" key="1">
    <citation type="journal article" date="2022" name="Gigascience">
        <title>A chromosome-level genome assembly and annotation of the desert horned lizard, Phrynosoma platyrhinos, provides insight into chromosomal rearrangements among reptiles.</title>
        <authorList>
            <person name="Koochekian N."/>
            <person name="Ascanio A."/>
            <person name="Farleigh K."/>
            <person name="Card D.C."/>
            <person name="Schield D.R."/>
            <person name="Castoe T.A."/>
            <person name="Jezkova T."/>
        </authorList>
    </citation>
    <scope>NUCLEOTIDE SEQUENCE [LARGE SCALE GENOMIC DNA]</scope>
    <source>
        <strain evidence="4">NK-2021</strain>
    </source>
</reference>
<feature type="domain" description="SCAN box" evidence="3">
    <location>
        <begin position="17"/>
        <end position="94"/>
    </location>
</feature>
<dbReference type="SMART" id="SM00431">
    <property type="entry name" value="SCAN"/>
    <property type="match status" value="1"/>
</dbReference>
<protein>
    <recommendedName>
        <fullName evidence="3">SCAN box domain-containing protein</fullName>
    </recommendedName>
</protein>
<dbReference type="PROSITE" id="PS50804">
    <property type="entry name" value="SCAN_BOX"/>
    <property type="match status" value="1"/>
</dbReference>
<evidence type="ECO:0000256" key="2">
    <source>
        <dbReference type="SAM" id="MobiDB-lite"/>
    </source>
</evidence>
<dbReference type="InterPro" id="IPR038269">
    <property type="entry name" value="SCAN_sf"/>
</dbReference>
<gene>
    <name evidence="4" type="ORF">JD844_013882</name>
</gene>
<feature type="region of interest" description="Disordered" evidence="2">
    <location>
        <begin position="169"/>
        <end position="201"/>
    </location>
</feature>
<dbReference type="EMBL" id="JAIPUX010000439">
    <property type="protein sequence ID" value="KAH0630637.1"/>
    <property type="molecule type" value="Genomic_DNA"/>
</dbReference>
<dbReference type="Pfam" id="PF02023">
    <property type="entry name" value="SCAN"/>
    <property type="match status" value="1"/>
</dbReference>
<dbReference type="CDD" id="cd07936">
    <property type="entry name" value="SCAN"/>
    <property type="match status" value="1"/>
</dbReference>
<dbReference type="PANTHER" id="PTHR45935:SF15">
    <property type="entry name" value="SCAN BOX DOMAIN-CONTAINING PROTEIN"/>
    <property type="match status" value="1"/>
</dbReference>